<sequence length="515" mass="53358">MVASVLVRQARLVPARPGGLGSGGAGAPADVRITDGVITAVGPHLARAAGEEVLEAEGRWAVPGLWDNHVHMGQWAATFGRLNLSGAASAAEVLDLVTAALARRRGSEPSGDRSAALVGFGFRDALWADRPSLAALDAVAAGTPVVLLSGDVHCGWVSSTARALLGLPAGSQDDGLVRETPWFEALPRLAALPGTTAGAGYREALTGAAARGVVGVVDFEFAPNEQAWPERINRGLDLLRVRTGVYPDHLQDVVDRDLRAGMTVLGSRGLVTMGPLKVITDGALNTRTAHCRAPYPVPGDPAHPRGVQAVPPDELEILLHRATEGGLNVAVHAIGDAAVGHALAAFTATGAYGSIEHAQLVTPDDVAMMVRLGVVASVQPAHLLDDRDVADRVWPGRTRHAFAFRDFLDAGVVLALGSDAPVAPLDPWLAMAAAVHRSGDDRAPWHPEQQLTAAEALAASTDRRGTLAVGSAGDVALLDADPLTPSATTAEAAARLRGMRVATTLVAGRVTHDAR</sequence>
<dbReference type="InterPro" id="IPR011059">
    <property type="entry name" value="Metal-dep_hydrolase_composite"/>
</dbReference>
<dbReference type="SUPFAM" id="SSF51556">
    <property type="entry name" value="Metallo-dependent hydrolases"/>
    <property type="match status" value="1"/>
</dbReference>
<dbReference type="AlphaFoldDB" id="A0A5B8C8R1"/>
<dbReference type="OrthoDB" id="3238066at2"/>
<reference evidence="2 3" key="1">
    <citation type="submission" date="2019-05" db="EMBL/GenBank/DDBJ databases">
        <title>Georgenia *** sp. nov., and Georgenia *** sp. nov., isolated from the intestinal contents of plateau pika (Ochotona curzoniae) in the Qinghai-Tibet plateau of China.</title>
        <authorList>
            <person name="Tian Z."/>
        </authorList>
    </citation>
    <scope>NUCLEOTIDE SEQUENCE [LARGE SCALE GENOMIC DNA]</scope>
    <source>
        <strain evidence="2 3">Z443</strain>
    </source>
</reference>
<evidence type="ECO:0000313" key="2">
    <source>
        <dbReference type="EMBL" id="QDC26480.1"/>
    </source>
</evidence>
<dbReference type="KEGG" id="gyu:FE374_02755"/>
<dbReference type="Gene3D" id="3.10.310.70">
    <property type="match status" value="1"/>
</dbReference>
<keyword evidence="2" id="KW-0378">Hydrolase</keyword>
<dbReference type="SUPFAM" id="SSF51338">
    <property type="entry name" value="Composite domain of metallo-dependent hydrolases"/>
    <property type="match status" value="1"/>
</dbReference>
<dbReference type="Proteomes" id="UP000314616">
    <property type="component" value="Chromosome"/>
</dbReference>
<proteinExistence type="predicted"/>
<dbReference type="InterPro" id="IPR013108">
    <property type="entry name" value="Amidohydro_3"/>
</dbReference>
<dbReference type="Gene3D" id="2.30.40.10">
    <property type="entry name" value="Urease, subunit C, domain 1"/>
    <property type="match status" value="1"/>
</dbReference>
<accession>A0A5B8C8R1</accession>
<evidence type="ECO:0000259" key="1">
    <source>
        <dbReference type="Pfam" id="PF07969"/>
    </source>
</evidence>
<dbReference type="PANTHER" id="PTHR22642:SF2">
    <property type="entry name" value="PROTEIN LONG AFTER FAR-RED 3"/>
    <property type="match status" value="1"/>
</dbReference>
<evidence type="ECO:0000313" key="3">
    <source>
        <dbReference type="Proteomes" id="UP000314616"/>
    </source>
</evidence>
<organism evidence="2 3">
    <name type="scientific">Georgenia yuyongxinii</name>
    <dbReference type="NCBI Taxonomy" id="2589797"/>
    <lineage>
        <taxon>Bacteria</taxon>
        <taxon>Bacillati</taxon>
        <taxon>Actinomycetota</taxon>
        <taxon>Actinomycetes</taxon>
        <taxon>Micrococcales</taxon>
        <taxon>Bogoriellaceae</taxon>
        <taxon>Georgenia</taxon>
    </lineage>
</organism>
<dbReference type="EMBL" id="CP040915">
    <property type="protein sequence ID" value="QDC26480.1"/>
    <property type="molecule type" value="Genomic_DNA"/>
</dbReference>
<feature type="domain" description="Amidohydrolase 3" evidence="1">
    <location>
        <begin position="52"/>
        <end position="512"/>
    </location>
</feature>
<name>A0A5B8C8R1_9MICO</name>
<dbReference type="Pfam" id="PF07969">
    <property type="entry name" value="Amidohydro_3"/>
    <property type="match status" value="1"/>
</dbReference>
<dbReference type="Gene3D" id="3.20.20.140">
    <property type="entry name" value="Metal-dependent hydrolases"/>
    <property type="match status" value="1"/>
</dbReference>
<dbReference type="InterPro" id="IPR032466">
    <property type="entry name" value="Metal_Hydrolase"/>
</dbReference>
<dbReference type="GO" id="GO:0016810">
    <property type="term" value="F:hydrolase activity, acting on carbon-nitrogen (but not peptide) bonds"/>
    <property type="evidence" value="ECO:0007669"/>
    <property type="project" value="InterPro"/>
</dbReference>
<protein>
    <submittedName>
        <fullName evidence="2">Amidohydrolase family protein</fullName>
    </submittedName>
</protein>
<dbReference type="PANTHER" id="PTHR22642">
    <property type="entry name" value="IMIDAZOLONEPROPIONASE"/>
    <property type="match status" value="1"/>
</dbReference>
<gene>
    <name evidence="2" type="ORF">FE374_02755</name>
</gene>